<proteinExistence type="predicted"/>
<dbReference type="EMBL" id="QVQW01000059">
    <property type="protein sequence ID" value="RKU42227.1"/>
    <property type="molecule type" value="Genomic_DNA"/>
</dbReference>
<keyword evidence="1" id="KW-0812">Transmembrane</keyword>
<organism evidence="2 3">
    <name type="scientific">Coniochaeta pulveracea</name>
    <dbReference type="NCBI Taxonomy" id="177199"/>
    <lineage>
        <taxon>Eukaryota</taxon>
        <taxon>Fungi</taxon>
        <taxon>Dikarya</taxon>
        <taxon>Ascomycota</taxon>
        <taxon>Pezizomycotina</taxon>
        <taxon>Sordariomycetes</taxon>
        <taxon>Sordariomycetidae</taxon>
        <taxon>Coniochaetales</taxon>
        <taxon>Coniochaetaceae</taxon>
        <taxon>Coniochaeta</taxon>
    </lineage>
</organism>
<feature type="transmembrane region" description="Helical" evidence="1">
    <location>
        <begin position="38"/>
        <end position="60"/>
    </location>
</feature>
<sequence>MAMEKHADTSSFEVDSRDHSIQKRVNALRHDETVRISLLGLAVAMGVTIMGLCANVYSVYERTHVGPDHYLALWPEQLNTAPTSVLLAGSTTVVVTNLVALITSKVQLLRNKRLFHSLTSVIAPFVGSILAVVTVGEFWAVNASNTDDTLLSWTCRWKSVSMGQQPYFGTLCHENWAAVVMAIIVMVLELVILGLGAYQWITERQIVHSSRRSSPSPVLA</sequence>
<keyword evidence="3" id="KW-1185">Reference proteome</keyword>
<evidence type="ECO:0000256" key="1">
    <source>
        <dbReference type="SAM" id="Phobius"/>
    </source>
</evidence>
<dbReference type="AlphaFoldDB" id="A0A420Y2X9"/>
<dbReference type="Proteomes" id="UP000275385">
    <property type="component" value="Unassembled WGS sequence"/>
</dbReference>
<keyword evidence="1" id="KW-1133">Transmembrane helix</keyword>
<feature type="transmembrane region" description="Helical" evidence="1">
    <location>
        <begin position="114"/>
        <end position="141"/>
    </location>
</feature>
<gene>
    <name evidence="2" type="ORF">DL546_001583</name>
</gene>
<protein>
    <submittedName>
        <fullName evidence="2">Uncharacterized protein</fullName>
    </submittedName>
</protein>
<dbReference type="PANTHER" id="PTHR42069:SF1">
    <property type="entry name" value="MARVEL DOMAIN-CONTAINING PROTEIN"/>
    <property type="match status" value="1"/>
</dbReference>
<evidence type="ECO:0000313" key="3">
    <source>
        <dbReference type="Proteomes" id="UP000275385"/>
    </source>
</evidence>
<name>A0A420Y2X9_9PEZI</name>
<feature type="transmembrane region" description="Helical" evidence="1">
    <location>
        <begin position="176"/>
        <end position="201"/>
    </location>
</feature>
<feature type="transmembrane region" description="Helical" evidence="1">
    <location>
        <begin position="80"/>
        <end position="102"/>
    </location>
</feature>
<dbReference type="PANTHER" id="PTHR42069">
    <property type="entry name" value="HYPHAL ANASTAMOSIS-8 PROTEIN"/>
    <property type="match status" value="1"/>
</dbReference>
<dbReference type="OrthoDB" id="3890746at2759"/>
<keyword evidence="1" id="KW-0472">Membrane</keyword>
<accession>A0A420Y2X9</accession>
<evidence type="ECO:0000313" key="2">
    <source>
        <dbReference type="EMBL" id="RKU42227.1"/>
    </source>
</evidence>
<comment type="caution">
    <text evidence="2">The sequence shown here is derived from an EMBL/GenBank/DDBJ whole genome shotgun (WGS) entry which is preliminary data.</text>
</comment>
<reference evidence="2 3" key="1">
    <citation type="submission" date="2018-08" db="EMBL/GenBank/DDBJ databases">
        <title>Draft genome of the lignicolous fungus Coniochaeta pulveracea.</title>
        <authorList>
            <person name="Borstlap C.J."/>
            <person name="De Witt R.N."/>
            <person name="Botha A."/>
            <person name="Volschenk H."/>
        </authorList>
    </citation>
    <scope>NUCLEOTIDE SEQUENCE [LARGE SCALE GENOMIC DNA]</scope>
    <source>
        <strain evidence="2 3">CAB683</strain>
    </source>
</reference>